<protein>
    <recommendedName>
        <fullName evidence="3">Helix-turn-helix domain-containing protein</fullName>
    </recommendedName>
</protein>
<sequence length="424" mass="47021">MEPDHGATSRAWSWRHAVAKSGLPPITRLVLHTLGLKMDATGGSCYPPISELVELSGLDKKTILKHLDIAEQAGWIEVTQHGFRGQKWKRNEYVARWPGRDLTGTAANVAEEQGGGSAPPPFEDAVLGEGGGTAPPPCAQKVVEMTPEGGGNGSMKVVEQLHQDKILPANSPNNSPVAAAKPGDCSNSDFKKINLAFKRWFPTWPNYDRSSDTAARKAWFALTDDQRAACIDKTPAFIEWAGKSRCTFAAVYLQDRAWEKMPDTAQPVQTHGVAKVCGKLWMGTRLEALFDEPTGRFVITTFEERQIASGAISREGLLRQKRRDHGWPLVSRMHDLARRNEPFVTALALMPHVSDFQKVERGTPLLDAWRRLHERRGWLFVDGLRDWNYFPPIADGADDLDAAVEAALEHFKTKISKERTNDAA</sequence>
<organism evidence="1 2">
    <name type="scientific">Rhizobium oryziradicis</name>
    <dbReference type="NCBI Taxonomy" id="1867956"/>
    <lineage>
        <taxon>Bacteria</taxon>
        <taxon>Pseudomonadati</taxon>
        <taxon>Pseudomonadota</taxon>
        <taxon>Alphaproteobacteria</taxon>
        <taxon>Hyphomicrobiales</taxon>
        <taxon>Rhizobiaceae</taxon>
        <taxon>Rhizobium/Agrobacterium group</taxon>
        <taxon>Rhizobium</taxon>
    </lineage>
</organism>
<dbReference type="Pfam" id="PF13730">
    <property type="entry name" value="HTH_36"/>
    <property type="match status" value="1"/>
</dbReference>
<dbReference type="STRING" id="1867956.BJF95_06145"/>
<proteinExistence type="predicted"/>
<name>A0A1Q8ZQ11_9HYPH</name>
<dbReference type="AlphaFoldDB" id="A0A1Q8ZQ11"/>
<evidence type="ECO:0000313" key="1">
    <source>
        <dbReference type="EMBL" id="OLP44143.1"/>
    </source>
</evidence>
<dbReference type="InterPro" id="IPR036390">
    <property type="entry name" value="WH_DNA-bd_sf"/>
</dbReference>
<dbReference type="Proteomes" id="UP000186894">
    <property type="component" value="Unassembled WGS sequence"/>
</dbReference>
<accession>A0A1Q8ZQ11</accession>
<evidence type="ECO:0000313" key="2">
    <source>
        <dbReference type="Proteomes" id="UP000186894"/>
    </source>
</evidence>
<reference evidence="1 2" key="1">
    <citation type="submission" date="2016-09" db="EMBL/GenBank/DDBJ databases">
        <title>Rhizobium oryziradicis sp. nov., isolated from the root of rice.</title>
        <authorList>
            <person name="Zhao J."/>
            <person name="Zhang X."/>
        </authorList>
    </citation>
    <scope>NUCLEOTIDE SEQUENCE [LARGE SCALE GENOMIC DNA]</scope>
    <source>
        <strain evidence="1 2">N19</strain>
    </source>
</reference>
<evidence type="ECO:0008006" key="3">
    <source>
        <dbReference type="Google" id="ProtNLM"/>
    </source>
</evidence>
<gene>
    <name evidence="1" type="ORF">BJF95_06145</name>
</gene>
<keyword evidence="2" id="KW-1185">Reference proteome</keyword>
<dbReference type="SUPFAM" id="SSF46785">
    <property type="entry name" value="Winged helix' DNA-binding domain"/>
    <property type="match status" value="1"/>
</dbReference>
<dbReference type="EMBL" id="MKIM01000027">
    <property type="protein sequence ID" value="OLP44143.1"/>
    <property type="molecule type" value="Genomic_DNA"/>
</dbReference>
<comment type="caution">
    <text evidence="1">The sequence shown here is derived from an EMBL/GenBank/DDBJ whole genome shotgun (WGS) entry which is preliminary data.</text>
</comment>